<organism evidence="1 2">
    <name type="scientific">Nibea albiflora</name>
    <name type="common">Yellow drum</name>
    <name type="synonym">Corvina albiflora</name>
    <dbReference type="NCBI Taxonomy" id="240163"/>
    <lineage>
        <taxon>Eukaryota</taxon>
        <taxon>Metazoa</taxon>
        <taxon>Chordata</taxon>
        <taxon>Craniata</taxon>
        <taxon>Vertebrata</taxon>
        <taxon>Euteleostomi</taxon>
        <taxon>Actinopterygii</taxon>
        <taxon>Neopterygii</taxon>
        <taxon>Teleostei</taxon>
        <taxon>Neoteleostei</taxon>
        <taxon>Acanthomorphata</taxon>
        <taxon>Eupercaria</taxon>
        <taxon>Sciaenidae</taxon>
        <taxon>Nibea</taxon>
    </lineage>
</organism>
<gene>
    <name evidence="1" type="ORF">GBF38_022947</name>
</gene>
<sequence length="200" mass="22818">MALCGMVIEACFIYRLYQPESVCLSTFYSVDKYLAVISSTSETLCLVHTGQDAPSPTKRPHRVLPSKPAAQLTDGQDVVHDSKIMAWSMDADPLLHDMDYIDRHLVIQKEGYYYVYSKVSFLDTNLFYHLICQKTKLYSGKGITLLMSRKYTTSNYMRSNSYLGGVFHLYKGDALYVEVSNTSKIMRHKPSENIFGAYMI</sequence>
<evidence type="ECO:0000313" key="2">
    <source>
        <dbReference type="Proteomes" id="UP000805704"/>
    </source>
</evidence>
<reference evidence="1" key="1">
    <citation type="submission" date="2020-04" db="EMBL/GenBank/DDBJ databases">
        <title>A chromosome-scale assembly and high-density genetic map of the yellow drum (Nibea albiflora) genome.</title>
        <authorList>
            <person name="Xu D."/>
            <person name="Zhang W."/>
            <person name="Chen R."/>
            <person name="Tan P."/>
            <person name="Wang L."/>
            <person name="Song H."/>
            <person name="Tian L."/>
            <person name="Zhu Q."/>
            <person name="Wang B."/>
        </authorList>
    </citation>
    <scope>NUCLEOTIDE SEQUENCE</scope>
    <source>
        <strain evidence="1">ZJHYS-2018</strain>
    </source>
</reference>
<protein>
    <submittedName>
        <fullName evidence="1">Uncharacterized protein</fullName>
    </submittedName>
</protein>
<evidence type="ECO:0000313" key="1">
    <source>
        <dbReference type="EMBL" id="KAG8006890.1"/>
    </source>
</evidence>
<accession>A0ACB7EXE9</accession>
<dbReference type="Proteomes" id="UP000805704">
    <property type="component" value="Chromosome 20"/>
</dbReference>
<dbReference type="EMBL" id="CM024808">
    <property type="protein sequence ID" value="KAG8006890.1"/>
    <property type="molecule type" value="Genomic_DNA"/>
</dbReference>
<keyword evidence="2" id="KW-1185">Reference proteome</keyword>
<proteinExistence type="predicted"/>
<comment type="caution">
    <text evidence="1">The sequence shown here is derived from an EMBL/GenBank/DDBJ whole genome shotgun (WGS) entry which is preliminary data.</text>
</comment>
<name>A0ACB7EXE9_NIBAL</name>